<dbReference type="InterPro" id="IPR044666">
    <property type="entry name" value="Cyclophilin_A-like"/>
</dbReference>
<dbReference type="eggNOG" id="COG0652">
    <property type="taxonomic scope" value="Bacteria"/>
</dbReference>
<dbReference type="PROSITE" id="PS51257">
    <property type="entry name" value="PROKAR_LIPOPROTEIN"/>
    <property type="match status" value="1"/>
</dbReference>
<dbReference type="OrthoDB" id="9807797at2"/>
<dbReference type="STRING" id="394503.Ccel_3079"/>
<keyword evidence="7" id="KW-1185">Reference proteome</keyword>
<dbReference type="InterPro" id="IPR020892">
    <property type="entry name" value="Cyclophilin-type_PPIase_CS"/>
</dbReference>
<dbReference type="HOGENOM" id="CLU_012062_16_0_9"/>
<dbReference type="PROSITE" id="PS50072">
    <property type="entry name" value="CSA_PPIASE_2"/>
    <property type="match status" value="1"/>
</dbReference>
<reference evidence="6 7" key="1">
    <citation type="submission" date="2009-01" db="EMBL/GenBank/DDBJ databases">
        <title>Complete sequence of Clostridium cellulolyticum H10.</title>
        <authorList>
            <consortium name="US DOE Joint Genome Institute"/>
            <person name="Lucas S."/>
            <person name="Copeland A."/>
            <person name="Lapidus A."/>
            <person name="Glavina del Rio T."/>
            <person name="Dalin E."/>
            <person name="Tice H."/>
            <person name="Bruce D."/>
            <person name="Goodwin L."/>
            <person name="Pitluck S."/>
            <person name="Chertkov O."/>
            <person name="Saunders E."/>
            <person name="Brettin T."/>
            <person name="Detter J.C."/>
            <person name="Han C."/>
            <person name="Larimer F."/>
            <person name="Land M."/>
            <person name="Hauser L."/>
            <person name="Kyrpides N."/>
            <person name="Ivanova N."/>
            <person name="Zhou J."/>
            <person name="Richardson P."/>
        </authorList>
    </citation>
    <scope>NUCLEOTIDE SEQUENCE [LARGE SCALE GENOMIC DNA]</scope>
    <source>
        <strain evidence="7">ATCC 35319 / DSM 5812 / JCM 6584 / H10</strain>
    </source>
</reference>
<accession>B8I939</accession>
<evidence type="ECO:0000256" key="1">
    <source>
        <dbReference type="ARBA" id="ARBA00002388"/>
    </source>
</evidence>
<dbReference type="EC" id="5.2.1.8" evidence="4"/>
<feature type="domain" description="PPIase cyclophilin-type" evidence="5">
    <location>
        <begin position="53"/>
        <end position="205"/>
    </location>
</feature>
<dbReference type="GO" id="GO:0006457">
    <property type="term" value="P:protein folding"/>
    <property type="evidence" value="ECO:0007669"/>
    <property type="project" value="InterPro"/>
</dbReference>
<comment type="function">
    <text evidence="1 4">PPIases accelerate the folding of proteins. It catalyzes the cis-trans isomerization of proline imidic peptide bonds in oligopeptides.</text>
</comment>
<dbReference type="PRINTS" id="PR00153">
    <property type="entry name" value="CSAPPISMRASE"/>
</dbReference>
<dbReference type="RefSeq" id="WP_015926430.1">
    <property type="nucleotide sequence ID" value="NC_011898.1"/>
</dbReference>
<organism evidence="6 7">
    <name type="scientific">Ruminiclostridium cellulolyticum (strain ATCC 35319 / DSM 5812 / JCM 6584 / H10)</name>
    <name type="common">Clostridium cellulolyticum</name>
    <dbReference type="NCBI Taxonomy" id="394503"/>
    <lineage>
        <taxon>Bacteria</taxon>
        <taxon>Bacillati</taxon>
        <taxon>Bacillota</taxon>
        <taxon>Clostridia</taxon>
        <taxon>Eubacteriales</taxon>
        <taxon>Oscillospiraceae</taxon>
        <taxon>Ruminiclostridium</taxon>
    </lineage>
</organism>
<evidence type="ECO:0000259" key="5">
    <source>
        <dbReference type="PROSITE" id="PS50072"/>
    </source>
</evidence>
<evidence type="ECO:0000313" key="6">
    <source>
        <dbReference type="EMBL" id="ACL77371.1"/>
    </source>
</evidence>
<dbReference type="CDD" id="cd00317">
    <property type="entry name" value="cyclophilin"/>
    <property type="match status" value="1"/>
</dbReference>
<dbReference type="Gene3D" id="2.40.100.10">
    <property type="entry name" value="Cyclophilin-like"/>
    <property type="match status" value="1"/>
</dbReference>
<dbReference type="Proteomes" id="UP000001349">
    <property type="component" value="Chromosome"/>
</dbReference>
<evidence type="ECO:0000256" key="2">
    <source>
        <dbReference type="ARBA" id="ARBA00023110"/>
    </source>
</evidence>
<sequence precursor="true">MIKNLIRKKAFFIVASLIFTILLSGCGKPGSQSNSNQPSGHPRIQFEMEGGDKMTFELYPEYAPETVENFVSLAESGFYNGLTFHRIIKGFMVQGGDPNGNGSGGSDKNIKGEFSSNGFTQNTLKHTKGIISMARSNDPDSASSQFFIMDGTAATLDGGYAAFGKLTSGEETLDKIASTPVKANPSMRGEVSVPTEKVIIKSVTVLEK</sequence>
<gene>
    <name evidence="6" type="ordered locus">Ccel_3079</name>
</gene>
<dbReference type="Pfam" id="PF00160">
    <property type="entry name" value="Pro_isomerase"/>
    <property type="match status" value="1"/>
</dbReference>
<dbReference type="InterPro" id="IPR002130">
    <property type="entry name" value="Cyclophilin-type_PPIase_dom"/>
</dbReference>
<protein>
    <recommendedName>
        <fullName evidence="4">Peptidyl-prolyl cis-trans isomerase</fullName>
        <shortName evidence="4">PPIase</shortName>
        <ecNumber evidence="4">5.2.1.8</ecNumber>
    </recommendedName>
</protein>
<evidence type="ECO:0000256" key="4">
    <source>
        <dbReference type="RuleBase" id="RU363019"/>
    </source>
</evidence>
<dbReference type="PROSITE" id="PS00170">
    <property type="entry name" value="CSA_PPIASE_1"/>
    <property type="match status" value="1"/>
</dbReference>
<comment type="catalytic activity">
    <reaction evidence="4">
        <text>[protein]-peptidylproline (omega=180) = [protein]-peptidylproline (omega=0)</text>
        <dbReference type="Rhea" id="RHEA:16237"/>
        <dbReference type="Rhea" id="RHEA-COMP:10747"/>
        <dbReference type="Rhea" id="RHEA-COMP:10748"/>
        <dbReference type="ChEBI" id="CHEBI:83833"/>
        <dbReference type="ChEBI" id="CHEBI:83834"/>
        <dbReference type="EC" id="5.2.1.8"/>
    </reaction>
</comment>
<keyword evidence="2 4" id="KW-0697">Rotamase</keyword>
<dbReference type="GO" id="GO:0003755">
    <property type="term" value="F:peptidyl-prolyl cis-trans isomerase activity"/>
    <property type="evidence" value="ECO:0007669"/>
    <property type="project" value="UniProtKB-UniRule"/>
</dbReference>
<dbReference type="PANTHER" id="PTHR45625">
    <property type="entry name" value="PEPTIDYL-PROLYL CIS-TRANS ISOMERASE-RELATED"/>
    <property type="match status" value="1"/>
</dbReference>
<evidence type="ECO:0000313" key="7">
    <source>
        <dbReference type="Proteomes" id="UP000001349"/>
    </source>
</evidence>
<dbReference type="EMBL" id="CP001348">
    <property type="protein sequence ID" value="ACL77371.1"/>
    <property type="molecule type" value="Genomic_DNA"/>
</dbReference>
<keyword evidence="3 4" id="KW-0413">Isomerase</keyword>
<proteinExistence type="inferred from homology"/>
<dbReference type="AlphaFoldDB" id="B8I939"/>
<dbReference type="PANTHER" id="PTHR45625:SF4">
    <property type="entry name" value="PEPTIDYLPROLYL ISOMERASE DOMAIN AND WD REPEAT-CONTAINING PROTEIN 1"/>
    <property type="match status" value="1"/>
</dbReference>
<evidence type="ECO:0000256" key="3">
    <source>
        <dbReference type="ARBA" id="ARBA00023235"/>
    </source>
</evidence>
<name>B8I939_RUMCH</name>
<dbReference type="SUPFAM" id="SSF50891">
    <property type="entry name" value="Cyclophilin-like"/>
    <property type="match status" value="1"/>
</dbReference>
<dbReference type="InterPro" id="IPR029000">
    <property type="entry name" value="Cyclophilin-like_dom_sf"/>
</dbReference>
<dbReference type="KEGG" id="cce:Ccel_3079"/>
<comment type="similarity">
    <text evidence="4">Belongs to the cyclophilin-type PPIase family.</text>
</comment>